<gene>
    <name evidence="1" type="ORF">DSM3645_12406</name>
</gene>
<dbReference type="HOGENOM" id="CLU_2841080_0_0_0"/>
<dbReference type="OrthoDB" id="286981at2"/>
<protein>
    <submittedName>
        <fullName evidence="1">Uncharacterized protein</fullName>
    </submittedName>
</protein>
<accession>A3ZRQ1</accession>
<proteinExistence type="predicted"/>
<reference evidence="1 2" key="1">
    <citation type="submission" date="2006-02" db="EMBL/GenBank/DDBJ databases">
        <authorList>
            <person name="Amann R."/>
            <person name="Ferriera S."/>
            <person name="Johnson J."/>
            <person name="Kravitz S."/>
            <person name="Halpern A."/>
            <person name="Remington K."/>
            <person name="Beeson K."/>
            <person name="Tran B."/>
            <person name="Rogers Y.-H."/>
            <person name="Friedman R."/>
            <person name="Venter J.C."/>
        </authorList>
    </citation>
    <scope>NUCLEOTIDE SEQUENCE [LARGE SCALE GENOMIC DNA]</scope>
    <source>
        <strain evidence="1 2">DSM 3645</strain>
    </source>
</reference>
<dbReference type="STRING" id="314230.DSM3645_12406"/>
<comment type="caution">
    <text evidence="1">The sequence shown here is derived from an EMBL/GenBank/DDBJ whole genome shotgun (WGS) entry which is preliminary data.</text>
</comment>
<evidence type="ECO:0000313" key="2">
    <source>
        <dbReference type="Proteomes" id="UP000004358"/>
    </source>
</evidence>
<evidence type="ECO:0000313" key="1">
    <source>
        <dbReference type="EMBL" id="EAQ80820.1"/>
    </source>
</evidence>
<dbReference type="Proteomes" id="UP000004358">
    <property type="component" value="Unassembled WGS sequence"/>
</dbReference>
<dbReference type="EMBL" id="AANZ01000007">
    <property type="protein sequence ID" value="EAQ80820.1"/>
    <property type="molecule type" value="Genomic_DNA"/>
</dbReference>
<sequence length="65" mass="7434">MSELDRFPELTEYLRGRGHSDEEIELILAELHRKDEGVMIDSVMDSIDLGDFDIEEIIKAALGEK</sequence>
<name>A3ZRQ1_9BACT</name>
<dbReference type="AlphaFoldDB" id="A3ZRQ1"/>
<dbReference type="RefSeq" id="WP_002650377.1">
    <property type="nucleotide sequence ID" value="NZ_CH672376.1"/>
</dbReference>
<organism evidence="1 2">
    <name type="scientific">Blastopirellula marina DSM 3645</name>
    <dbReference type="NCBI Taxonomy" id="314230"/>
    <lineage>
        <taxon>Bacteria</taxon>
        <taxon>Pseudomonadati</taxon>
        <taxon>Planctomycetota</taxon>
        <taxon>Planctomycetia</taxon>
        <taxon>Pirellulales</taxon>
        <taxon>Pirellulaceae</taxon>
        <taxon>Blastopirellula</taxon>
    </lineage>
</organism>